<evidence type="ECO:0000313" key="2">
    <source>
        <dbReference type="EMBL" id="KAL0910366.1"/>
    </source>
</evidence>
<gene>
    <name evidence="2" type="ORF">M5K25_021342</name>
</gene>
<dbReference type="InterPro" id="IPR046960">
    <property type="entry name" value="PPR_At4g14850-like_plant"/>
</dbReference>
<dbReference type="InterPro" id="IPR046848">
    <property type="entry name" value="E_motif"/>
</dbReference>
<reference evidence="2 3" key="1">
    <citation type="journal article" date="2024" name="Plant Biotechnol. J.">
        <title>Dendrobium thyrsiflorum genome and its molecular insights into genes involved in important horticultural traits.</title>
        <authorList>
            <person name="Chen B."/>
            <person name="Wang J.Y."/>
            <person name="Zheng P.J."/>
            <person name="Li K.L."/>
            <person name="Liang Y.M."/>
            <person name="Chen X.F."/>
            <person name="Zhang C."/>
            <person name="Zhao X."/>
            <person name="He X."/>
            <person name="Zhang G.Q."/>
            <person name="Liu Z.J."/>
            <person name="Xu Q."/>
        </authorList>
    </citation>
    <scope>NUCLEOTIDE SEQUENCE [LARGE SCALE GENOMIC DNA]</scope>
    <source>
        <strain evidence="2">GZMU011</strain>
    </source>
</reference>
<dbReference type="AlphaFoldDB" id="A0ABD0UCT5"/>
<proteinExistence type="predicted"/>
<dbReference type="Pfam" id="PF20431">
    <property type="entry name" value="E_motif"/>
    <property type="match status" value="1"/>
</dbReference>
<evidence type="ECO:0000313" key="3">
    <source>
        <dbReference type="Proteomes" id="UP001552299"/>
    </source>
</evidence>
<organism evidence="2 3">
    <name type="scientific">Dendrobium thyrsiflorum</name>
    <name type="common">Pinecone-like raceme dendrobium</name>
    <name type="synonym">Orchid</name>
    <dbReference type="NCBI Taxonomy" id="117978"/>
    <lineage>
        <taxon>Eukaryota</taxon>
        <taxon>Viridiplantae</taxon>
        <taxon>Streptophyta</taxon>
        <taxon>Embryophyta</taxon>
        <taxon>Tracheophyta</taxon>
        <taxon>Spermatophyta</taxon>
        <taxon>Magnoliopsida</taxon>
        <taxon>Liliopsida</taxon>
        <taxon>Asparagales</taxon>
        <taxon>Orchidaceae</taxon>
        <taxon>Epidendroideae</taxon>
        <taxon>Malaxideae</taxon>
        <taxon>Dendrobiinae</taxon>
        <taxon>Dendrobium</taxon>
    </lineage>
</organism>
<dbReference type="Pfam" id="PF14432">
    <property type="entry name" value="DYW_deaminase"/>
    <property type="match status" value="1"/>
</dbReference>
<sequence>MKMKPDCVVWGALLSSFKTHKNVELGEISEHKLFELDPKNCGYYVLLSNIYADAGRWKDVERMRTLMKKRGLVKPPGYSLVELKGTVHCILVGDMRHPRHEEIYKYLEELTARMMEVGYLPDIGSVLHDVDEEEKETALKVHSEKFAVVFDIISTPWGTTIRVIKNLRVFADCHSAIKLITKLVGRDIILRDSHRFHHFRDGICSCSDYW</sequence>
<comment type="caution">
    <text evidence="2">The sequence shown here is derived from an EMBL/GenBank/DDBJ whole genome shotgun (WGS) entry which is preliminary data.</text>
</comment>
<dbReference type="PANTHER" id="PTHR47926:SF500">
    <property type="entry name" value="REPEAT-CONTAINING PROTEIN, PUTATIVE-RELATED"/>
    <property type="match status" value="1"/>
</dbReference>
<name>A0ABD0UCT5_DENTH</name>
<evidence type="ECO:0000259" key="1">
    <source>
        <dbReference type="Pfam" id="PF14432"/>
    </source>
</evidence>
<dbReference type="EMBL" id="JANQDX010000016">
    <property type="protein sequence ID" value="KAL0910366.1"/>
    <property type="molecule type" value="Genomic_DNA"/>
</dbReference>
<protein>
    <recommendedName>
        <fullName evidence="1">DYW domain-containing protein</fullName>
    </recommendedName>
</protein>
<feature type="domain" description="DYW" evidence="1">
    <location>
        <begin position="118"/>
        <end position="210"/>
    </location>
</feature>
<dbReference type="InterPro" id="IPR032867">
    <property type="entry name" value="DYW_dom"/>
</dbReference>
<dbReference type="PANTHER" id="PTHR47926">
    <property type="entry name" value="PENTATRICOPEPTIDE REPEAT-CONTAINING PROTEIN"/>
    <property type="match status" value="1"/>
</dbReference>
<accession>A0ABD0UCT5</accession>
<dbReference type="Proteomes" id="UP001552299">
    <property type="component" value="Unassembled WGS sequence"/>
</dbReference>
<keyword evidence="3" id="KW-1185">Reference proteome</keyword>